<dbReference type="GO" id="GO:0005886">
    <property type="term" value="C:plasma membrane"/>
    <property type="evidence" value="ECO:0007669"/>
    <property type="project" value="UniProtKB-SubCell"/>
</dbReference>
<organism evidence="18 19">
    <name type="scientific">Vibrio vulnificus</name>
    <dbReference type="NCBI Taxonomy" id="672"/>
    <lineage>
        <taxon>Bacteria</taxon>
        <taxon>Pseudomonadati</taxon>
        <taxon>Pseudomonadota</taxon>
        <taxon>Gammaproteobacteria</taxon>
        <taxon>Vibrionales</taxon>
        <taxon>Vibrionaceae</taxon>
        <taxon>Vibrio</taxon>
    </lineage>
</organism>
<feature type="coiled-coil region" evidence="15">
    <location>
        <begin position="323"/>
        <end position="371"/>
    </location>
</feature>
<dbReference type="PRINTS" id="PR00344">
    <property type="entry name" value="BCTRLSENSOR"/>
</dbReference>
<dbReference type="InterPro" id="IPR029151">
    <property type="entry name" value="Sensor-like_sf"/>
</dbReference>
<keyword evidence="13" id="KW-0902">Two-component regulatory system</keyword>
<evidence type="ECO:0000256" key="9">
    <source>
        <dbReference type="ARBA" id="ARBA00022741"/>
    </source>
</evidence>
<dbReference type="InterPro" id="IPR005467">
    <property type="entry name" value="His_kinase_dom"/>
</dbReference>
<evidence type="ECO:0000256" key="16">
    <source>
        <dbReference type="SAM" id="Phobius"/>
    </source>
</evidence>
<dbReference type="Gene3D" id="3.30.450.20">
    <property type="entry name" value="PAS domain"/>
    <property type="match status" value="2"/>
</dbReference>
<dbReference type="Gene3D" id="1.10.287.130">
    <property type="match status" value="1"/>
</dbReference>
<evidence type="ECO:0000259" key="17">
    <source>
        <dbReference type="PROSITE" id="PS50109"/>
    </source>
</evidence>
<evidence type="ECO:0000256" key="15">
    <source>
        <dbReference type="SAM" id="Coils"/>
    </source>
</evidence>
<keyword evidence="8 16" id="KW-0812">Transmembrane</keyword>
<dbReference type="PANTHER" id="PTHR43065">
    <property type="entry name" value="SENSOR HISTIDINE KINASE"/>
    <property type="match status" value="1"/>
</dbReference>
<dbReference type="AlphaFoldDB" id="A0A2S3QY49"/>
<comment type="catalytic activity">
    <reaction evidence="1">
        <text>ATP + protein L-histidine = ADP + protein N-phospho-L-histidine.</text>
        <dbReference type="EC" id="2.7.13.3"/>
    </reaction>
</comment>
<evidence type="ECO:0000256" key="6">
    <source>
        <dbReference type="ARBA" id="ARBA00022553"/>
    </source>
</evidence>
<evidence type="ECO:0000313" key="19">
    <source>
        <dbReference type="Proteomes" id="UP000237466"/>
    </source>
</evidence>
<keyword evidence="10 18" id="KW-0418">Kinase</keyword>
<evidence type="ECO:0000256" key="11">
    <source>
        <dbReference type="ARBA" id="ARBA00022840"/>
    </source>
</evidence>
<dbReference type="InterPro" id="IPR033479">
    <property type="entry name" value="dCache_1"/>
</dbReference>
<dbReference type="Pfam" id="PF02518">
    <property type="entry name" value="HATPase_c"/>
    <property type="match status" value="1"/>
</dbReference>
<feature type="domain" description="Histidine kinase" evidence="17">
    <location>
        <begin position="380"/>
        <end position="593"/>
    </location>
</feature>
<dbReference type="GO" id="GO:0000155">
    <property type="term" value="F:phosphorelay sensor kinase activity"/>
    <property type="evidence" value="ECO:0007669"/>
    <property type="project" value="InterPro"/>
</dbReference>
<dbReference type="Proteomes" id="UP000237466">
    <property type="component" value="Unassembled WGS sequence"/>
</dbReference>
<dbReference type="InterPro" id="IPR036097">
    <property type="entry name" value="HisK_dim/P_sf"/>
</dbReference>
<dbReference type="SMART" id="SM00387">
    <property type="entry name" value="HATPase_c"/>
    <property type="match status" value="1"/>
</dbReference>
<dbReference type="InterPro" id="IPR036890">
    <property type="entry name" value="HATPase_C_sf"/>
</dbReference>
<dbReference type="InterPro" id="IPR004358">
    <property type="entry name" value="Sig_transdc_His_kin-like_C"/>
</dbReference>
<gene>
    <name evidence="18" type="ORF">CRN52_19315</name>
</gene>
<keyword evidence="12 16" id="KW-1133">Transmembrane helix</keyword>
<keyword evidence="11" id="KW-0067">ATP-binding</keyword>
<dbReference type="InterPro" id="IPR003594">
    <property type="entry name" value="HATPase_dom"/>
</dbReference>
<evidence type="ECO:0000256" key="1">
    <source>
        <dbReference type="ARBA" id="ARBA00000085"/>
    </source>
</evidence>
<accession>A0A2S3QY49</accession>
<evidence type="ECO:0000256" key="10">
    <source>
        <dbReference type="ARBA" id="ARBA00022777"/>
    </source>
</evidence>
<evidence type="ECO:0000256" key="7">
    <source>
        <dbReference type="ARBA" id="ARBA00022679"/>
    </source>
</evidence>
<dbReference type="SUPFAM" id="SSF55874">
    <property type="entry name" value="ATPase domain of HSP90 chaperone/DNA topoisomerase II/histidine kinase"/>
    <property type="match status" value="1"/>
</dbReference>
<dbReference type="SUPFAM" id="SSF47384">
    <property type="entry name" value="Homodimeric domain of signal transducing histidine kinase"/>
    <property type="match status" value="1"/>
</dbReference>
<keyword evidence="7" id="KW-0808">Transferase</keyword>
<name>A0A2S3QY49_VIBVL</name>
<evidence type="ECO:0000256" key="3">
    <source>
        <dbReference type="ARBA" id="ARBA00004651"/>
    </source>
</evidence>
<keyword evidence="15" id="KW-0175">Coiled coil</keyword>
<keyword evidence="5" id="KW-1003">Cell membrane</keyword>
<dbReference type="SUPFAM" id="SSF103190">
    <property type="entry name" value="Sensory domain-like"/>
    <property type="match status" value="1"/>
</dbReference>
<protein>
    <recommendedName>
        <fullName evidence="4">histidine kinase</fullName>
        <ecNumber evidence="4">2.7.13.3</ecNumber>
    </recommendedName>
</protein>
<keyword evidence="14 16" id="KW-0472">Membrane</keyword>
<feature type="transmembrane region" description="Helical" evidence="16">
    <location>
        <begin position="288"/>
        <end position="309"/>
    </location>
</feature>
<dbReference type="SMART" id="SM00388">
    <property type="entry name" value="HisKA"/>
    <property type="match status" value="1"/>
</dbReference>
<comment type="subcellular location">
    <subcellularLocation>
        <location evidence="2">Cell inner membrane</location>
    </subcellularLocation>
    <subcellularLocation>
        <location evidence="3">Cell membrane</location>
        <topology evidence="3">Multi-pass membrane protein</topology>
    </subcellularLocation>
</comment>
<dbReference type="PIRSF" id="PIRSF036431">
    <property type="entry name" value="STHK_DctB"/>
    <property type="match status" value="1"/>
</dbReference>
<evidence type="ECO:0000313" key="18">
    <source>
        <dbReference type="EMBL" id="POB43881.1"/>
    </source>
</evidence>
<dbReference type="Pfam" id="PF02743">
    <property type="entry name" value="dCache_1"/>
    <property type="match status" value="1"/>
</dbReference>
<dbReference type="InterPro" id="IPR003661">
    <property type="entry name" value="HisK_dim/P_dom"/>
</dbReference>
<evidence type="ECO:0000256" key="13">
    <source>
        <dbReference type="ARBA" id="ARBA00023012"/>
    </source>
</evidence>
<dbReference type="EC" id="2.7.13.3" evidence="4"/>
<evidence type="ECO:0000256" key="5">
    <source>
        <dbReference type="ARBA" id="ARBA00022475"/>
    </source>
</evidence>
<evidence type="ECO:0000256" key="4">
    <source>
        <dbReference type="ARBA" id="ARBA00012438"/>
    </source>
</evidence>
<keyword evidence="6" id="KW-0597">Phosphoprotein</keyword>
<dbReference type="RefSeq" id="WP_015728456.1">
    <property type="nucleotide sequence ID" value="NZ_CP035732.1"/>
</dbReference>
<proteinExistence type="predicted"/>
<comment type="caution">
    <text evidence="18">The sequence shown here is derived from an EMBL/GenBank/DDBJ whole genome shotgun (WGS) entry which is preliminary data.</text>
</comment>
<sequence>MSLVSRWSGYRFFLFMLLLGGIGLTVTHFAASHYQQNKWASILKNYADRANQQLSSELAKFEQIPNLLSHDPRLLTYLTQPESNGLNQLLAEWSKQTLADTIYLHNQQGVVIGSSNYQQDDTFVGEDFSFRPYFIEAMQGHIARYVALGIRSNKRGYFYSAPIWLENKIAGVITVKVSLEELENSLAPERADIMVLDQNNVVFLSNQATWRYTALAPIAPEHIEAMVQNQQYGSQAPKAHPSVQLGDPANPQAQQRTMPQHQLYLSATNDNGFRVVTLAAHQQRLMTVLQADVIFVLIFSLLSLIAFAWQQTLNNKRQLALLNKQLESKVKQRTEVLSESNQRLQQTIIQYEKTQQELKQTQQELTQAAKLALLGELSASINHEINQPLAALRTYTENSLKLMSMEKHQLVEHNLQQMLQLNETISEVIARLKIFTRKSTPDERHYYANLHDSVHNATRILSNKLIKSGVTLKVASIPPSLAANIHHIELEQVLINLIHNAIQALEGQADGQIVIECAIEQDACQLIVSDNGPGIEATKLAHLFDPFFTTKPEGLGLGLTISKRIIESYQGGLEGELHSPHGMRFTLSLPRLLSSDASTQEFV</sequence>
<dbReference type="EMBL" id="PDGH01000126">
    <property type="protein sequence ID" value="POB43881.1"/>
    <property type="molecule type" value="Genomic_DNA"/>
</dbReference>
<evidence type="ECO:0000256" key="2">
    <source>
        <dbReference type="ARBA" id="ARBA00004533"/>
    </source>
</evidence>
<dbReference type="InterPro" id="IPR017055">
    <property type="entry name" value="Sig_transdc_His_kinase_DctB"/>
</dbReference>
<dbReference type="GO" id="GO:0005524">
    <property type="term" value="F:ATP binding"/>
    <property type="evidence" value="ECO:0007669"/>
    <property type="project" value="UniProtKB-KW"/>
</dbReference>
<dbReference type="Gene3D" id="3.30.565.10">
    <property type="entry name" value="Histidine kinase-like ATPase, C-terminal domain"/>
    <property type="match status" value="1"/>
</dbReference>
<keyword evidence="9" id="KW-0547">Nucleotide-binding</keyword>
<feature type="transmembrane region" description="Helical" evidence="16">
    <location>
        <begin position="12"/>
        <end position="31"/>
    </location>
</feature>
<dbReference type="PROSITE" id="PS50109">
    <property type="entry name" value="HIS_KIN"/>
    <property type="match status" value="1"/>
</dbReference>
<evidence type="ECO:0000256" key="12">
    <source>
        <dbReference type="ARBA" id="ARBA00022989"/>
    </source>
</evidence>
<dbReference type="CDD" id="cd00082">
    <property type="entry name" value="HisKA"/>
    <property type="match status" value="1"/>
</dbReference>
<evidence type="ECO:0000256" key="14">
    <source>
        <dbReference type="ARBA" id="ARBA00023136"/>
    </source>
</evidence>
<reference evidence="18 19" key="1">
    <citation type="journal article" date="2018" name="Front. Microbiol.">
        <title>Phylogeny of Vibrio vulnificus from the Analysis of the Core-Genome: Implications for Intra-Species Taxonomy.</title>
        <authorList>
            <person name="Roig F.J."/>
            <person name="Gonzalez-Candelas F."/>
            <person name="Sanjuan E."/>
            <person name="Fouz B."/>
            <person name="Feil E.J."/>
            <person name="Llorens C."/>
            <person name="Baker-Austin C."/>
            <person name="Oliver J.D."/>
            <person name="Danin-Poleg Y."/>
            <person name="Gibas C.J."/>
            <person name="Kashi Y."/>
            <person name="Gulig P.A."/>
            <person name="Morrison S.S."/>
            <person name="Amaro C."/>
        </authorList>
    </citation>
    <scope>NUCLEOTIDE SEQUENCE [LARGE SCALE GENOMIC DNA]</scope>
    <source>
        <strain evidence="18 19">CECT4608</strain>
    </source>
</reference>
<dbReference type="PANTHER" id="PTHR43065:SF46">
    <property type="entry name" value="C4-DICARBOXYLATE TRANSPORT SENSOR PROTEIN DCTB"/>
    <property type="match status" value="1"/>
</dbReference>
<evidence type="ECO:0000256" key="8">
    <source>
        <dbReference type="ARBA" id="ARBA00022692"/>
    </source>
</evidence>